<gene>
    <name evidence="3" type="ORF">BGT96224V316_LOCUS3883</name>
</gene>
<dbReference type="AlphaFoldDB" id="A0A9X9MGK1"/>
<evidence type="ECO:0000256" key="2">
    <source>
        <dbReference type="SAM" id="SignalP"/>
    </source>
</evidence>
<evidence type="ECO:0000313" key="3">
    <source>
        <dbReference type="EMBL" id="VDB86318.1"/>
    </source>
</evidence>
<feature type="signal peptide" evidence="2">
    <location>
        <begin position="1"/>
        <end position="24"/>
    </location>
</feature>
<proteinExistence type="predicted"/>
<evidence type="ECO:0000256" key="1">
    <source>
        <dbReference type="SAM" id="MobiDB-lite"/>
    </source>
</evidence>
<accession>A0A9X9MGK1</accession>
<feature type="compositionally biased region" description="Basic and acidic residues" evidence="1">
    <location>
        <begin position="432"/>
        <end position="442"/>
    </location>
</feature>
<name>A0A9X9MGK1_BLUGR</name>
<protein>
    <submittedName>
        <fullName evidence="3">Bgt-50574</fullName>
    </submittedName>
</protein>
<keyword evidence="4" id="KW-1185">Reference proteome</keyword>
<reference evidence="3 4" key="1">
    <citation type="submission" date="2018-08" db="EMBL/GenBank/DDBJ databases">
        <authorList>
            <person name="Muller C M."/>
        </authorList>
    </citation>
    <scope>NUCLEOTIDE SEQUENCE [LARGE SCALE GENOMIC DNA]</scope>
</reference>
<feature type="region of interest" description="Disordered" evidence="1">
    <location>
        <begin position="416"/>
        <end position="442"/>
    </location>
</feature>
<dbReference type="Proteomes" id="UP000324639">
    <property type="component" value="Chromosome Bgt_-05"/>
</dbReference>
<organism evidence="3 4">
    <name type="scientific">Blumeria graminis f. sp. tritici</name>
    <dbReference type="NCBI Taxonomy" id="62690"/>
    <lineage>
        <taxon>Eukaryota</taxon>
        <taxon>Fungi</taxon>
        <taxon>Dikarya</taxon>
        <taxon>Ascomycota</taxon>
        <taxon>Pezizomycotina</taxon>
        <taxon>Leotiomycetes</taxon>
        <taxon>Erysiphales</taxon>
        <taxon>Erysiphaceae</taxon>
        <taxon>Blumeria</taxon>
    </lineage>
</organism>
<keyword evidence="2" id="KW-0732">Signal</keyword>
<feature type="chain" id="PRO_5040723438" evidence="2">
    <location>
        <begin position="25"/>
        <end position="442"/>
    </location>
</feature>
<dbReference type="Gene3D" id="3.10.450.30">
    <property type="entry name" value="Microbial ribonucleases"/>
    <property type="match status" value="1"/>
</dbReference>
<dbReference type="EMBL" id="LR026988">
    <property type="protein sequence ID" value="VDB86318.1"/>
    <property type="molecule type" value="Genomic_DNA"/>
</dbReference>
<sequence length="442" mass="51222">MRRPPFNLIGLLLNTFSQLLPCSASPSSQGIEYVYDIKNNYVCDNFFFGSDRVRRSYITGCNELWNDNLARQFPARLEDKNFVGRIQRTLFSWPLKNSVDSSDIRSVGDYRTVFDIYCRFYGVIIRGKTSHSSCIELSDSIDTNVISPGSNIYRGYKCQTMMFRETYVQASLKQAKKTKLKRSRLKKYPVKVSRPGEDGDAYEWPLFPNNIIYKSYGILNRHLKYFASYSDVGHDVQVYEKSKYAKRECPLMTKTIVSGTRHSNSISPHERVVHDEKKSYDCSGQIFTDYYIQEVNTMMRNVISGRYYSEFKNYYYRSVNILKIDAINKVWAWNLRVPETEFQNSGAIISYILAMNQAYQMVGIYQVMKGEYAQCSTKYESTGSSTNSMVSDLDLNQVYSPCKRCKDDTGCSCEENWHDPKRQKTTKQILGKNRESKPESSD</sequence>
<evidence type="ECO:0000313" key="4">
    <source>
        <dbReference type="Proteomes" id="UP000324639"/>
    </source>
</evidence>